<dbReference type="Pfam" id="PF12773">
    <property type="entry name" value="DZR"/>
    <property type="match status" value="1"/>
</dbReference>
<protein>
    <recommendedName>
        <fullName evidence="1">DZANK-type domain-containing protein</fullName>
    </recommendedName>
</protein>
<reference evidence="2" key="1">
    <citation type="submission" date="2019-04" db="EMBL/GenBank/DDBJ databases">
        <title>Whole genome sequencing of oral phylogroup 2 treponemes.</title>
        <authorList>
            <person name="Chan Y."/>
            <person name="Zeng H.H."/>
            <person name="Yu X.L."/>
            <person name="Leung W.K."/>
            <person name="Watt R.M."/>
        </authorList>
    </citation>
    <scope>NUCLEOTIDE SEQUENCE</scope>
    <source>
        <strain evidence="2">OMZ 835</strain>
    </source>
</reference>
<dbReference type="AlphaFoldDB" id="A0AAE9MXY2"/>
<dbReference type="Proteomes" id="UP001058682">
    <property type="component" value="Chromosome"/>
</dbReference>
<dbReference type="InterPro" id="IPR025874">
    <property type="entry name" value="DZR"/>
</dbReference>
<name>A0AAE9MXY2_9SPIR</name>
<evidence type="ECO:0000259" key="1">
    <source>
        <dbReference type="Pfam" id="PF12773"/>
    </source>
</evidence>
<organism evidence="2 3">
    <name type="scientific">Treponema putidum</name>
    <dbReference type="NCBI Taxonomy" id="221027"/>
    <lineage>
        <taxon>Bacteria</taxon>
        <taxon>Pseudomonadati</taxon>
        <taxon>Spirochaetota</taxon>
        <taxon>Spirochaetia</taxon>
        <taxon>Spirochaetales</taxon>
        <taxon>Treponemataceae</taxon>
        <taxon>Treponema</taxon>
    </lineage>
</organism>
<feature type="domain" description="DZANK-type" evidence="1">
    <location>
        <begin position="50"/>
        <end position="119"/>
    </location>
</feature>
<evidence type="ECO:0000313" key="2">
    <source>
        <dbReference type="EMBL" id="UTY34887.1"/>
    </source>
</evidence>
<dbReference type="EMBL" id="CP038804">
    <property type="protein sequence ID" value="UTY34887.1"/>
    <property type="molecule type" value="Genomic_DNA"/>
</dbReference>
<gene>
    <name evidence="2" type="ORF">E4N74_04795</name>
</gene>
<accession>A0AAE9MXY2</accession>
<sequence>MVLAEDENTAILEFRKNNSSDESTKQNVNQSFVVNKTLDVNSPAVEYKECPFCCEKIEKNALVCNHCNTSLVPEKTEMKESITVQNVPVTEEIKESEYKLCPYCGEEIKKIAIKCRYCGSDLENTNSLNKEL</sequence>
<proteinExistence type="predicted"/>
<evidence type="ECO:0000313" key="3">
    <source>
        <dbReference type="Proteomes" id="UP001058682"/>
    </source>
</evidence>